<evidence type="ECO:0000259" key="8">
    <source>
        <dbReference type="Pfam" id="PF17389"/>
    </source>
</evidence>
<dbReference type="InterPro" id="IPR013783">
    <property type="entry name" value="Ig-like_fold"/>
</dbReference>
<dbReference type="PANTHER" id="PTHR33307:SF6">
    <property type="entry name" value="ALPHA-RHAMNOSIDASE (EUROFUNG)-RELATED"/>
    <property type="match status" value="1"/>
</dbReference>
<dbReference type="InterPro" id="IPR016007">
    <property type="entry name" value="Alpha_rhamnosid"/>
</dbReference>
<dbReference type="Pfam" id="PF08531">
    <property type="entry name" value="Bac_rhamnosid_N"/>
    <property type="match status" value="1"/>
</dbReference>
<dbReference type="EC" id="3.2.1.40" evidence="2"/>
<sequence>MRKTLSFIFLFIALITQATTVKVSSVYTEQMSNPLGLDTTTPRFSWQMQSDGQGVMQTAYRILVASSVEMLTENKADLWDSGCIESEQSLWVSYNGVKLKSNQRAFWKVKCYTNQGETSWSEVAQFGIGLLNEGHWRGQWIGMDRPAPWDSETQWSRLASRYLRKEFATSKVVKRATLHIAGMGMYEAFINGTRIGEQVLAPAPTDYRKTIIYNSFDVTRQLASDTIHAIGVTLGNGRFYTMRQNYKPYKIANFGYPKLRLNLIIEYIDGSCETLVSDKSWKLTADGPIRSNNEYDGERYDARKELGEWTCAGYDDSKWGAAERVSIPTGTLRGAMAPNMKVLRSLKPVSMRRQGEKWILDMGQNMVGWVRMNVRGELGDSIKLRFAELLQPDGELYVKNLRDAKVTDTYICNARENNATWAPRFVYHGFRYVEVSGFPTATINDFVGEVVSDEMEELGTFTTSNETLNRIHQNAWWGILGNYKGMPVDCPQRNERQPWLGDRTMGTWGESYLFGNGPLYSKWIRDICEAQREDGCIPDVAPAYWNYYSDNMTWPAALFMSVDMCYTQYGNTLPMRQSYASMKRWMNHMVEEYMTDEYIFTKDRYGDWCVPPESLDMIHSRDPKRVTEGALIATAYGAKLLQTLHRFAEVLGYETDKQYWMDLEHAVKDAFNRKYLTVKRGTSLVPGHVLYPDSVYYGNNTVTANILPLAFGLVPKDCLDDVVKSTVQSIVVTNKEHISCGVIGVQWLLRELSRRGFADVAYMLATNTTYPSWGYMAEQGATTIWELWNGNTANPAMNSGNHVMLLGDFLPWCYENLAGIKSERGRGKVGFKHIRMCPNFEIQDISYVDASYRTPYGRVVSRWKKTLQHLEWDIEIPVNTFASVYLPNGKVEKVGSGKYHFSVDIPAADKCIVTDEFLYEDAGFPQCHGATVVELENGDLVAAFFGGTREKNPDCNIWTCRKPYGSKEWTKPYKAADGIYTKLTAAAFSERDLSKFAARDSIIDELLRDKPNVVQQDRFALFREAMLRMGGAREAAPAVPMGDGKNYPWWMAPAKNSGKPLVDETWRKPCYNPVLFQIPGGDLVLYYKIGYGVGDWTGWQVRSKNGGKTWGKPEALAKGFLGPIKNKPVYINGRIIAPSSTEGNGWKFHFEISDDKGKTWKYVGPVDAEYSLPTALRKAGIKKETGDDLEAGEVLTEKGAQPILCIQPSILQLKDGRLMAIGRTRNAKLAVTYSSDCGDTWSKVVLSDLPNNNSGTDAVTLADGRQVVVFNDFATLPGTPKGVRTPVSIAVSEDDGKTWKNAVVLEDSPISQYSYPSIIQGKDGKLHCVYTWRRKRIAYKAIELK</sequence>
<dbReference type="SUPFAM" id="SSF48208">
    <property type="entry name" value="Six-hairpin glycosidases"/>
    <property type="match status" value="1"/>
</dbReference>
<reference evidence="10 11" key="1">
    <citation type="submission" date="2018-06" db="EMBL/GenBank/DDBJ databases">
        <authorList>
            <consortium name="Pathogen Informatics"/>
            <person name="Doyle S."/>
        </authorList>
    </citation>
    <scope>NUCLEOTIDE SEQUENCE [LARGE SCALE GENOMIC DNA]</scope>
    <source>
        <strain evidence="10 11">NCTC11155</strain>
    </source>
</reference>
<evidence type="ECO:0000256" key="3">
    <source>
        <dbReference type="ARBA" id="ARBA00022801"/>
    </source>
</evidence>
<name>A0A380ZFG5_9BACE</name>
<dbReference type="InterPro" id="IPR035396">
    <property type="entry name" value="Bac_rhamnosid6H"/>
</dbReference>
<feature type="domain" description="Alpha-L-rhamnosidase C-terminal" evidence="9">
    <location>
        <begin position="826"/>
        <end position="899"/>
    </location>
</feature>
<evidence type="ECO:0000313" key="10">
    <source>
        <dbReference type="EMBL" id="SUV43666.1"/>
    </source>
</evidence>
<dbReference type="Pfam" id="PF17390">
    <property type="entry name" value="Bac_rhamnosid_C"/>
    <property type="match status" value="1"/>
</dbReference>
<dbReference type="Gene3D" id="2.60.420.10">
    <property type="entry name" value="Maltose phosphorylase, domain 3"/>
    <property type="match status" value="1"/>
</dbReference>
<dbReference type="SUPFAM" id="SSF50939">
    <property type="entry name" value="Sialidases"/>
    <property type="match status" value="1"/>
</dbReference>
<feature type="domain" description="Alpha-L-rhamnosidase six-hairpin glycosidase" evidence="8">
    <location>
        <begin position="457"/>
        <end position="817"/>
    </location>
</feature>
<gene>
    <name evidence="10" type="ORF">NCTC11155_03071</name>
</gene>
<dbReference type="InterPro" id="IPR036278">
    <property type="entry name" value="Sialidase_sf"/>
</dbReference>
<protein>
    <recommendedName>
        <fullName evidence="2">alpha-L-rhamnosidase</fullName>
        <ecNumber evidence="2">3.2.1.40</ecNumber>
    </recommendedName>
</protein>
<evidence type="ECO:0000259" key="9">
    <source>
        <dbReference type="Pfam" id="PF17390"/>
    </source>
</evidence>
<evidence type="ECO:0000259" key="6">
    <source>
        <dbReference type="Pfam" id="PF08531"/>
    </source>
</evidence>
<evidence type="ECO:0000256" key="1">
    <source>
        <dbReference type="ARBA" id="ARBA00001445"/>
    </source>
</evidence>
<dbReference type="InterPro" id="IPR013737">
    <property type="entry name" value="Bac_rhamnosid_N"/>
</dbReference>
<accession>A0A380ZFG5</accession>
<proteinExistence type="predicted"/>
<dbReference type="Pfam" id="PF05592">
    <property type="entry name" value="Bac_rhamnosid"/>
    <property type="match status" value="1"/>
</dbReference>
<dbReference type="PANTHER" id="PTHR33307">
    <property type="entry name" value="ALPHA-RHAMNOSIDASE (EUROFUNG)"/>
    <property type="match status" value="1"/>
</dbReference>
<dbReference type="Proteomes" id="UP000254424">
    <property type="component" value="Unassembled WGS sequence"/>
</dbReference>
<dbReference type="EMBL" id="UFSX01000002">
    <property type="protein sequence ID" value="SUV43666.1"/>
    <property type="molecule type" value="Genomic_DNA"/>
</dbReference>
<feature type="signal peptide" evidence="4">
    <location>
        <begin position="1"/>
        <end position="18"/>
    </location>
</feature>
<feature type="domain" description="Bacterial alpha-L-rhamnosidase N-terminal" evidence="6">
    <location>
        <begin position="172"/>
        <end position="342"/>
    </location>
</feature>
<organism evidence="10 11">
    <name type="scientific">Bacteroides eggerthii</name>
    <dbReference type="NCBI Taxonomy" id="28111"/>
    <lineage>
        <taxon>Bacteria</taxon>
        <taxon>Pseudomonadati</taxon>
        <taxon>Bacteroidota</taxon>
        <taxon>Bacteroidia</taxon>
        <taxon>Bacteroidales</taxon>
        <taxon>Bacteroidaceae</taxon>
        <taxon>Bacteroides</taxon>
    </lineage>
</organism>
<dbReference type="GO" id="GO:0030596">
    <property type="term" value="F:alpha-L-rhamnosidase activity"/>
    <property type="evidence" value="ECO:0007669"/>
    <property type="project" value="UniProtKB-EC"/>
</dbReference>
<dbReference type="InterPro" id="IPR011040">
    <property type="entry name" value="Sialidase"/>
</dbReference>
<keyword evidence="4" id="KW-0732">Signal</keyword>
<dbReference type="Gene3D" id="1.50.10.10">
    <property type="match status" value="1"/>
</dbReference>
<evidence type="ECO:0000313" key="11">
    <source>
        <dbReference type="Proteomes" id="UP000254424"/>
    </source>
</evidence>
<feature type="domain" description="Alpha-L-rhamnosidase concanavalin-like" evidence="5">
    <location>
        <begin position="354"/>
        <end position="451"/>
    </location>
</feature>
<dbReference type="InterPro" id="IPR008928">
    <property type="entry name" value="6-hairpin_glycosidase_sf"/>
</dbReference>
<dbReference type="Gene3D" id="2.60.120.260">
    <property type="entry name" value="Galactose-binding domain-like"/>
    <property type="match status" value="2"/>
</dbReference>
<dbReference type="Gene3D" id="2.120.10.10">
    <property type="match status" value="1"/>
</dbReference>
<dbReference type="Gene3D" id="2.60.40.10">
    <property type="entry name" value="Immunoglobulins"/>
    <property type="match status" value="1"/>
</dbReference>
<dbReference type="Pfam" id="PF17389">
    <property type="entry name" value="Bac_rhamnosid6H"/>
    <property type="match status" value="1"/>
</dbReference>
<comment type="catalytic activity">
    <reaction evidence="1">
        <text>Hydrolysis of terminal non-reducing alpha-L-rhamnose residues in alpha-L-rhamnosides.</text>
        <dbReference type="EC" id="3.2.1.40"/>
    </reaction>
</comment>
<dbReference type="Pfam" id="PF25788">
    <property type="entry name" value="Ig_Rha78A_N"/>
    <property type="match status" value="1"/>
</dbReference>
<dbReference type="GO" id="GO:0005975">
    <property type="term" value="P:carbohydrate metabolic process"/>
    <property type="evidence" value="ECO:0007669"/>
    <property type="project" value="InterPro"/>
</dbReference>
<dbReference type="Pfam" id="PF13088">
    <property type="entry name" value="BNR_2"/>
    <property type="match status" value="1"/>
</dbReference>
<evidence type="ECO:0000256" key="2">
    <source>
        <dbReference type="ARBA" id="ARBA00012652"/>
    </source>
</evidence>
<feature type="chain" id="PRO_5016640628" description="alpha-L-rhamnosidase" evidence="4">
    <location>
        <begin position="19"/>
        <end position="1345"/>
    </location>
</feature>
<evidence type="ECO:0000256" key="4">
    <source>
        <dbReference type="SAM" id="SignalP"/>
    </source>
</evidence>
<evidence type="ECO:0000259" key="5">
    <source>
        <dbReference type="Pfam" id="PF05592"/>
    </source>
</evidence>
<dbReference type="InterPro" id="IPR008902">
    <property type="entry name" value="Rhamnosid_concanavalin"/>
</dbReference>
<dbReference type="InterPro" id="IPR012341">
    <property type="entry name" value="6hp_glycosidase-like_sf"/>
</dbReference>
<keyword evidence="3" id="KW-0378">Hydrolase</keyword>
<evidence type="ECO:0000259" key="7">
    <source>
        <dbReference type="Pfam" id="PF13088"/>
    </source>
</evidence>
<feature type="domain" description="Sialidase" evidence="7">
    <location>
        <begin position="1063"/>
        <end position="1328"/>
    </location>
</feature>
<dbReference type="CDD" id="cd15482">
    <property type="entry name" value="Sialidase_non-viral"/>
    <property type="match status" value="2"/>
</dbReference>
<dbReference type="STRING" id="483216.BACEGG_00656"/>
<dbReference type="InterPro" id="IPR035398">
    <property type="entry name" value="Bac_rhamnosid_C"/>
</dbReference>